<dbReference type="EMBL" id="VSRQ01000002">
    <property type="protein sequence ID" value="TYK51123.1"/>
    <property type="molecule type" value="Genomic_DNA"/>
</dbReference>
<dbReference type="RefSeq" id="WP_148758956.1">
    <property type="nucleotide sequence ID" value="NZ_VSRQ01000002.1"/>
</dbReference>
<evidence type="ECO:0000313" key="3">
    <source>
        <dbReference type="Proteomes" id="UP000323505"/>
    </source>
</evidence>
<proteinExistence type="predicted"/>
<reference evidence="2 3" key="1">
    <citation type="submission" date="2019-08" db="EMBL/GenBank/DDBJ databases">
        <title>Actinomadura sp. nov. CYP1-5 isolated from mountain soil.</title>
        <authorList>
            <person name="Songsumanus A."/>
            <person name="Kuncharoen N."/>
            <person name="Kudo T."/>
            <person name="Yuki M."/>
            <person name="Igarashi Y."/>
            <person name="Tanasupawat S."/>
        </authorList>
    </citation>
    <scope>NUCLEOTIDE SEQUENCE [LARGE SCALE GENOMIC DNA]</scope>
    <source>
        <strain evidence="2 3">CYP1-5</strain>
    </source>
</reference>
<comment type="caution">
    <text evidence="2">The sequence shown here is derived from an EMBL/GenBank/DDBJ whole genome shotgun (WGS) entry which is preliminary data.</text>
</comment>
<name>A0A5D3FSG1_9ACTN</name>
<evidence type="ECO:0000256" key="1">
    <source>
        <dbReference type="SAM" id="MobiDB-lite"/>
    </source>
</evidence>
<gene>
    <name evidence="2" type="ORF">FXF68_11840</name>
</gene>
<feature type="region of interest" description="Disordered" evidence="1">
    <location>
        <begin position="41"/>
        <end position="62"/>
    </location>
</feature>
<evidence type="ECO:0000313" key="2">
    <source>
        <dbReference type="EMBL" id="TYK51123.1"/>
    </source>
</evidence>
<dbReference type="AlphaFoldDB" id="A0A5D3FSG1"/>
<keyword evidence="3" id="KW-1185">Reference proteome</keyword>
<protein>
    <recommendedName>
        <fullName evidence="4">Tn3 family transposase</fullName>
    </recommendedName>
</protein>
<dbReference type="Proteomes" id="UP000323505">
    <property type="component" value="Unassembled WGS sequence"/>
</dbReference>
<sequence length="62" mass="6576">MVVAGQGGAGYPVLAEDVARLSPFVREHLNVIGKYNFTLPDLGKGGIRPLRDPDADAEEPAD</sequence>
<accession>A0A5D3FSG1</accession>
<organism evidence="2 3">
    <name type="scientific">Actinomadura decatromicini</name>
    <dbReference type="NCBI Taxonomy" id="2604572"/>
    <lineage>
        <taxon>Bacteria</taxon>
        <taxon>Bacillati</taxon>
        <taxon>Actinomycetota</taxon>
        <taxon>Actinomycetes</taxon>
        <taxon>Streptosporangiales</taxon>
        <taxon>Thermomonosporaceae</taxon>
        <taxon>Actinomadura</taxon>
    </lineage>
</organism>
<evidence type="ECO:0008006" key="4">
    <source>
        <dbReference type="Google" id="ProtNLM"/>
    </source>
</evidence>